<sequence length="194" mass="21237">MWWQENRVPLDVGVQRSRGRVAAMWPMVIETVLPPPHGNGHRYLKHMSNRRSGHTLPLADGGFEHVRREERCICLLHTTTAVKEFGDPSSFDFGYVEAELQDDSVVAAAPSTERTARLVLPGGASLESPITVDRDQWTIAQFPVPGESLGRSGTVGVTLTAHRLPPPTSDLVLKAAPIGPYLDGWEAVVNLASR</sequence>
<keyword evidence="2" id="KW-1185">Reference proteome</keyword>
<dbReference type="AlphaFoldDB" id="A0A919RKL7"/>
<protein>
    <submittedName>
        <fullName evidence="1">Uncharacterized protein</fullName>
    </submittedName>
</protein>
<organism evidence="1 2">
    <name type="scientific">Sinosporangium siamense</name>
    <dbReference type="NCBI Taxonomy" id="1367973"/>
    <lineage>
        <taxon>Bacteria</taxon>
        <taxon>Bacillati</taxon>
        <taxon>Actinomycetota</taxon>
        <taxon>Actinomycetes</taxon>
        <taxon>Streptosporangiales</taxon>
        <taxon>Streptosporangiaceae</taxon>
        <taxon>Sinosporangium</taxon>
    </lineage>
</organism>
<comment type="caution">
    <text evidence="1">The sequence shown here is derived from an EMBL/GenBank/DDBJ whole genome shotgun (WGS) entry which is preliminary data.</text>
</comment>
<dbReference type="Proteomes" id="UP000606172">
    <property type="component" value="Unassembled WGS sequence"/>
</dbReference>
<name>A0A919RKL7_9ACTN</name>
<reference evidence="1" key="1">
    <citation type="submission" date="2021-01" db="EMBL/GenBank/DDBJ databases">
        <title>Whole genome shotgun sequence of Sinosporangium siamense NBRC 109515.</title>
        <authorList>
            <person name="Komaki H."/>
            <person name="Tamura T."/>
        </authorList>
    </citation>
    <scope>NUCLEOTIDE SEQUENCE</scope>
    <source>
        <strain evidence="1">NBRC 109515</strain>
    </source>
</reference>
<evidence type="ECO:0000313" key="2">
    <source>
        <dbReference type="Proteomes" id="UP000606172"/>
    </source>
</evidence>
<dbReference type="EMBL" id="BOOW01000037">
    <property type="protein sequence ID" value="GII95571.1"/>
    <property type="molecule type" value="Genomic_DNA"/>
</dbReference>
<gene>
    <name evidence="1" type="ORF">Ssi02_58020</name>
</gene>
<evidence type="ECO:0000313" key="1">
    <source>
        <dbReference type="EMBL" id="GII95571.1"/>
    </source>
</evidence>
<proteinExistence type="predicted"/>
<accession>A0A919RKL7</accession>